<dbReference type="Gene3D" id="1.25.10.10">
    <property type="entry name" value="Leucine-rich Repeat Variant"/>
    <property type="match status" value="1"/>
</dbReference>
<evidence type="ECO:0000256" key="3">
    <source>
        <dbReference type="ARBA" id="ARBA00022490"/>
    </source>
</evidence>
<reference evidence="8 9" key="1">
    <citation type="submission" date="2017-11" db="EMBL/GenBank/DDBJ databases">
        <title>De novo assembly and phasing of dikaryotic genomes from two isolates of Puccinia coronata f. sp. avenae, the causal agent of oat crown rust.</title>
        <authorList>
            <person name="Miller M.E."/>
            <person name="Zhang Y."/>
            <person name="Omidvar V."/>
            <person name="Sperschneider J."/>
            <person name="Schwessinger B."/>
            <person name="Raley C."/>
            <person name="Palmer J.M."/>
            <person name="Garnica D."/>
            <person name="Upadhyaya N."/>
            <person name="Rathjen J."/>
            <person name="Taylor J.M."/>
            <person name="Park R.F."/>
            <person name="Dodds P.N."/>
            <person name="Hirsch C.D."/>
            <person name="Kianian S.F."/>
            <person name="Figueroa M."/>
        </authorList>
    </citation>
    <scope>NUCLEOTIDE SEQUENCE [LARGE SCALE GENOMIC DNA]</scope>
    <source>
        <strain evidence="8">12SD80</strain>
    </source>
</reference>
<dbReference type="GO" id="GO:0031267">
    <property type="term" value="F:small GTPase binding"/>
    <property type="evidence" value="ECO:0007669"/>
    <property type="project" value="InterPro"/>
</dbReference>
<feature type="region of interest" description="Disordered" evidence="6">
    <location>
        <begin position="167"/>
        <end position="190"/>
    </location>
</feature>
<keyword evidence="4" id="KW-0677">Repeat</keyword>
<sequence>MAMASWIPQPDGLSQLLTCLRNSDSADTTIQHSVTKQLDSFNEVPDYNSYLAYILAYMPQEEPRVRSVAGLILKNNLRRLPYQNQVVLEDPTGANNSTTTTTNNNNNNNNNILEYVKTSVLASGLLSDPVPMLRGTAGTLISTIVMQFGPEAWPEALQMLIELTEANEPLGKEEEPSQPCPRSARTCRGS</sequence>
<evidence type="ECO:0000313" key="9">
    <source>
        <dbReference type="Proteomes" id="UP000235392"/>
    </source>
</evidence>
<dbReference type="InterPro" id="IPR016024">
    <property type="entry name" value="ARM-type_fold"/>
</dbReference>
<evidence type="ECO:0000256" key="4">
    <source>
        <dbReference type="ARBA" id="ARBA00022737"/>
    </source>
</evidence>
<organism evidence="8 9">
    <name type="scientific">Puccinia coronata f. sp. avenae</name>
    <dbReference type="NCBI Taxonomy" id="200324"/>
    <lineage>
        <taxon>Eukaryota</taxon>
        <taxon>Fungi</taxon>
        <taxon>Dikarya</taxon>
        <taxon>Basidiomycota</taxon>
        <taxon>Pucciniomycotina</taxon>
        <taxon>Pucciniomycetes</taxon>
        <taxon>Pucciniales</taxon>
        <taxon>Pucciniaceae</taxon>
        <taxon>Puccinia</taxon>
    </lineage>
</organism>
<evidence type="ECO:0000259" key="7">
    <source>
        <dbReference type="Pfam" id="PF03810"/>
    </source>
</evidence>
<name>A0A2N5S8G8_9BASI</name>
<protein>
    <recommendedName>
        <fullName evidence="7">Importin N-terminal domain-containing protein</fullName>
    </recommendedName>
</protein>
<dbReference type="SUPFAM" id="SSF48371">
    <property type="entry name" value="ARM repeat"/>
    <property type="match status" value="1"/>
</dbReference>
<dbReference type="Proteomes" id="UP000235392">
    <property type="component" value="Unassembled WGS sequence"/>
</dbReference>
<dbReference type="GO" id="GO:0005737">
    <property type="term" value="C:cytoplasm"/>
    <property type="evidence" value="ECO:0007669"/>
    <property type="project" value="UniProtKB-SubCell"/>
</dbReference>
<dbReference type="AlphaFoldDB" id="A0A2N5S8G8"/>
<evidence type="ECO:0000256" key="6">
    <source>
        <dbReference type="SAM" id="MobiDB-lite"/>
    </source>
</evidence>
<comment type="subcellular location">
    <subcellularLocation>
        <location evidence="1">Cytoplasm</location>
    </subcellularLocation>
</comment>
<proteinExistence type="predicted"/>
<accession>A0A2N5S8G8</accession>
<evidence type="ECO:0000256" key="2">
    <source>
        <dbReference type="ARBA" id="ARBA00022448"/>
    </source>
</evidence>
<gene>
    <name evidence="8" type="ORF">PCASD_24846</name>
</gene>
<dbReference type="InterPro" id="IPR040122">
    <property type="entry name" value="Importin_beta"/>
</dbReference>
<evidence type="ECO:0000256" key="5">
    <source>
        <dbReference type="ARBA" id="ARBA00022927"/>
    </source>
</evidence>
<dbReference type="InterPro" id="IPR011989">
    <property type="entry name" value="ARM-like"/>
</dbReference>
<keyword evidence="5" id="KW-0653">Protein transport</keyword>
<dbReference type="GO" id="GO:0006606">
    <property type="term" value="P:protein import into nucleus"/>
    <property type="evidence" value="ECO:0007669"/>
    <property type="project" value="InterPro"/>
</dbReference>
<dbReference type="Pfam" id="PF03810">
    <property type="entry name" value="IBN_N"/>
    <property type="match status" value="1"/>
</dbReference>
<comment type="caution">
    <text evidence="8">The sequence shown here is derived from an EMBL/GenBank/DDBJ whole genome shotgun (WGS) entry which is preliminary data.</text>
</comment>
<evidence type="ECO:0000256" key="1">
    <source>
        <dbReference type="ARBA" id="ARBA00004496"/>
    </source>
</evidence>
<dbReference type="InterPro" id="IPR001494">
    <property type="entry name" value="Importin-beta_N"/>
</dbReference>
<feature type="domain" description="Importin N-terminal" evidence="7">
    <location>
        <begin position="35"/>
        <end position="79"/>
    </location>
</feature>
<keyword evidence="2" id="KW-0813">Transport</keyword>
<keyword evidence="3" id="KW-0963">Cytoplasm</keyword>
<dbReference type="PANTHER" id="PTHR10527">
    <property type="entry name" value="IMPORTIN BETA"/>
    <property type="match status" value="1"/>
</dbReference>
<dbReference type="EMBL" id="PGCI01001004">
    <property type="protein sequence ID" value="PLW09523.1"/>
    <property type="molecule type" value="Genomic_DNA"/>
</dbReference>
<evidence type="ECO:0000313" key="8">
    <source>
        <dbReference type="EMBL" id="PLW09523.1"/>
    </source>
</evidence>